<evidence type="ECO:0000256" key="14">
    <source>
        <dbReference type="ARBA" id="ARBA00071867"/>
    </source>
</evidence>
<feature type="binding site" evidence="18">
    <location>
        <begin position="210"/>
        <end position="211"/>
    </location>
    <ligand>
        <name>ATP</name>
        <dbReference type="ChEBI" id="CHEBI:30616"/>
    </ligand>
</feature>
<evidence type="ECO:0000256" key="4">
    <source>
        <dbReference type="ARBA" id="ARBA00022679"/>
    </source>
</evidence>
<dbReference type="InterPro" id="IPR054173">
    <property type="entry name" value="ThiI_fer"/>
</dbReference>
<comment type="subcellular location">
    <subcellularLocation>
        <location evidence="1 18">Cytoplasm</location>
    </subcellularLocation>
</comment>
<dbReference type="Pfam" id="PF02926">
    <property type="entry name" value="THUMP"/>
    <property type="match status" value="1"/>
</dbReference>
<comment type="pathway">
    <text evidence="18">Cofactor biosynthesis; thiamine diphosphate biosynthesis.</text>
</comment>
<evidence type="ECO:0000256" key="2">
    <source>
        <dbReference type="ARBA" id="ARBA00022490"/>
    </source>
</evidence>
<dbReference type="STRING" id="1408416.GCA_000702765_01275"/>
<proteinExistence type="inferred from homology"/>
<evidence type="ECO:0000256" key="5">
    <source>
        <dbReference type="ARBA" id="ARBA00022741"/>
    </source>
</evidence>
<protein>
    <recommendedName>
        <fullName evidence="14 18">Probable tRNA sulfurtransferase</fullName>
        <ecNumber evidence="13 18">2.8.1.4</ecNumber>
    </recommendedName>
    <alternativeName>
        <fullName evidence="15 18">Sulfur carrier protein ThiS sulfurtransferase</fullName>
    </alternativeName>
    <alternativeName>
        <fullName evidence="16 18">Thiamine biosynthesis protein ThiI</fullName>
    </alternativeName>
    <alternativeName>
        <fullName evidence="17 18">tRNA 4-thiouridine synthase</fullName>
    </alternativeName>
</protein>
<dbReference type="GO" id="GO:0052837">
    <property type="term" value="P:thiazole biosynthetic process"/>
    <property type="evidence" value="ECO:0007669"/>
    <property type="project" value="TreeGrafter"/>
</dbReference>
<keyword evidence="5 18" id="KW-0547">Nucleotide-binding</keyword>
<evidence type="ECO:0000313" key="20">
    <source>
        <dbReference type="EMBL" id="VEU83187.1"/>
    </source>
</evidence>
<keyword evidence="3 18" id="KW-0820">tRNA-binding</keyword>
<dbReference type="NCBIfam" id="TIGR00342">
    <property type="entry name" value="tRNA uracil 4-sulfurtransferase ThiI"/>
    <property type="match status" value="1"/>
</dbReference>
<comment type="catalytic activity">
    <reaction evidence="9 18">
        <text>[ThiI sulfur-carrier protein]-S-sulfanyl-L-cysteine + a uridine in tRNA + 2 reduced [2Fe-2S]-[ferredoxin] + ATP + H(+) = [ThiI sulfur-carrier protein]-L-cysteine + a 4-thiouridine in tRNA + 2 oxidized [2Fe-2S]-[ferredoxin] + AMP + diphosphate</text>
        <dbReference type="Rhea" id="RHEA:24176"/>
        <dbReference type="Rhea" id="RHEA-COMP:10000"/>
        <dbReference type="Rhea" id="RHEA-COMP:10001"/>
        <dbReference type="Rhea" id="RHEA-COMP:13337"/>
        <dbReference type="Rhea" id="RHEA-COMP:13338"/>
        <dbReference type="Rhea" id="RHEA-COMP:13339"/>
        <dbReference type="Rhea" id="RHEA-COMP:13340"/>
        <dbReference type="ChEBI" id="CHEBI:15378"/>
        <dbReference type="ChEBI" id="CHEBI:29950"/>
        <dbReference type="ChEBI" id="CHEBI:30616"/>
        <dbReference type="ChEBI" id="CHEBI:33019"/>
        <dbReference type="ChEBI" id="CHEBI:33737"/>
        <dbReference type="ChEBI" id="CHEBI:33738"/>
        <dbReference type="ChEBI" id="CHEBI:61963"/>
        <dbReference type="ChEBI" id="CHEBI:65315"/>
        <dbReference type="ChEBI" id="CHEBI:136798"/>
        <dbReference type="ChEBI" id="CHEBI:456215"/>
        <dbReference type="EC" id="2.8.1.4"/>
    </reaction>
</comment>
<dbReference type="CDD" id="cd11716">
    <property type="entry name" value="THUMP_ThiI"/>
    <property type="match status" value="1"/>
</dbReference>
<evidence type="ECO:0000256" key="13">
    <source>
        <dbReference type="ARBA" id="ARBA00066827"/>
    </source>
</evidence>
<dbReference type="InterPro" id="IPR014729">
    <property type="entry name" value="Rossmann-like_a/b/a_fold"/>
</dbReference>
<keyword evidence="7 18" id="KW-0694">RNA-binding</keyword>
<dbReference type="EC" id="2.8.1.4" evidence="13 18"/>
<dbReference type="GO" id="GO:0002937">
    <property type="term" value="P:tRNA 4-thiouridine biosynthesis"/>
    <property type="evidence" value="ECO:0007669"/>
    <property type="project" value="TreeGrafter"/>
</dbReference>
<evidence type="ECO:0000256" key="7">
    <source>
        <dbReference type="ARBA" id="ARBA00022884"/>
    </source>
</evidence>
<name>A0A449BLA7_9MOLU</name>
<reference evidence="20 21" key="1">
    <citation type="submission" date="2019-01" db="EMBL/GenBank/DDBJ databases">
        <authorList>
            <consortium name="Pathogen Informatics"/>
        </authorList>
    </citation>
    <scope>NUCLEOTIDE SEQUENCE [LARGE SCALE GENOMIC DNA]</scope>
    <source>
        <strain evidence="20 21">NCTC10172</strain>
    </source>
</reference>
<keyword evidence="2 18" id="KW-0963">Cytoplasm</keyword>
<dbReference type="Gene3D" id="3.30.2130.30">
    <property type="match status" value="1"/>
</dbReference>
<dbReference type="PANTHER" id="PTHR43209:SF1">
    <property type="entry name" value="TRNA SULFURTRANSFERASE"/>
    <property type="match status" value="1"/>
</dbReference>
<dbReference type="InterPro" id="IPR020536">
    <property type="entry name" value="ThiI_AANH"/>
</dbReference>
<evidence type="ECO:0000256" key="3">
    <source>
        <dbReference type="ARBA" id="ARBA00022555"/>
    </source>
</evidence>
<dbReference type="Pfam" id="PF22025">
    <property type="entry name" value="ThiI_fer"/>
    <property type="match status" value="1"/>
</dbReference>
<organism evidence="20 21">
    <name type="scientific">Acholeplasma hippikon</name>
    <dbReference type="NCBI Taxonomy" id="264636"/>
    <lineage>
        <taxon>Bacteria</taxon>
        <taxon>Bacillati</taxon>
        <taxon>Mycoplasmatota</taxon>
        <taxon>Mollicutes</taxon>
        <taxon>Acholeplasmatales</taxon>
        <taxon>Acholeplasmataceae</taxon>
        <taxon>Acholeplasma</taxon>
    </lineage>
</organism>
<dbReference type="SMART" id="SM00981">
    <property type="entry name" value="THUMP"/>
    <property type="match status" value="1"/>
</dbReference>
<evidence type="ECO:0000256" key="17">
    <source>
        <dbReference type="ARBA" id="ARBA00080570"/>
    </source>
</evidence>
<feature type="binding site" evidence="18">
    <location>
        <position position="269"/>
    </location>
    <ligand>
        <name>ATP</name>
        <dbReference type="ChEBI" id="CHEBI:30616"/>
    </ligand>
</feature>
<evidence type="ECO:0000256" key="1">
    <source>
        <dbReference type="ARBA" id="ARBA00004496"/>
    </source>
</evidence>
<dbReference type="GO" id="GO:0005829">
    <property type="term" value="C:cytosol"/>
    <property type="evidence" value="ECO:0007669"/>
    <property type="project" value="TreeGrafter"/>
</dbReference>
<evidence type="ECO:0000256" key="9">
    <source>
        <dbReference type="ARBA" id="ARBA00050570"/>
    </source>
</evidence>
<dbReference type="FunFam" id="3.40.50.620:FF:000053">
    <property type="entry name" value="Probable tRNA sulfurtransferase"/>
    <property type="match status" value="1"/>
</dbReference>
<dbReference type="KEGG" id="ahk:NCTC10172_01244"/>
<dbReference type="UniPathway" id="UPA00060"/>
<keyword evidence="8 18" id="KW-0784">Thiamine biosynthesis</keyword>
<dbReference type="EMBL" id="LR215050">
    <property type="protein sequence ID" value="VEU83187.1"/>
    <property type="molecule type" value="Genomic_DNA"/>
</dbReference>
<dbReference type="HAMAP" id="MF_00021">
    <property type="entry name" value="ThiI"/>
    <property type="match status" value="1"/>
</dbReference>
<comment type="similarity">
    <text evidence="12 18">Belongs to the ThiI family.</text>
</comment>
<dbReference type="SUPFAM" id="SSF52402">
    <property type="entry name" value="Adenine nucleotide alpha hydrolases-like"/>
    <property type="match status" value="1"/>
</dbReference>
<dbReference type="GO" id="GO:0140741">
    <property type="term" value="F:tRNA-uracil-4 sulfurtransferase activity"/>
    <property type="evidence" value="ECO:0007669"/>
    <property type="project" value="UniProtKB-EC"/>
</dbReference>
<dbReference type="PROSITE" id="PS51165">
    <property type="entry name" value="THUMP"/>
    <property type="match status" value="1"/>
</dbReference>
<evidence type="ECO:0000256" key="18">
    <source>
        <dbReference type="HAMAP-Rule" id="MF_00021"/>
    </source>
</evidence>
<evidence type="ECO:0000256" key="6">
    <source>
        <dbReference type="ARBA" id="ARBA00022840"/>
    </source>
</evidence>
<dbReference type="PANTHER" id="PTHR43209">
    <property type="entry name" value="TRNA SULFURTRANSFERASE"/>
    <property type="match status" value="1"/>
</dbReference>
<feature type="binding site" evidence="18">
    <location>
        <position position="300"/>
    </location>
    <ligand>
        <name>ATP</name>
        <dbReference type="ChEBI" id="CHEBI:30616"/>
    </ligand>
</feature>
<dbReference type="Proteomes" id="UP000290909">
    <property type="component" value="Chromosome"/>
</dbReference>
<keyword evidence="6 18" id="KW-0067">ATP-binding</keyword>
<dbReference type="GO" id="GO:0009229">
    <property type="term" value="P:thiamine diphosphate biosynthetic process"/>
    <property type="evidence" value="ECO:0007669"/>
    <property type="project" value="UniProtKB-UniRule"/>
</dbReference>
<dbReference type="GO" id="GO:0009228">
    <property type="term" value="P:thiamine biosynthetic process"/>
    <property type="evidence" value="ECO:0007669"/>
    <property type="project" value="UniProtKB-KW"/>
</dbReference>
<evidence type="ECO:0000256" key="11">
    <source>
        <dbReference type="ARBA" id="ARBA00058382"/>
    </source>
</evidence>
<feature type="domain" description="THUMP" evidence="19">
    <location>
        <begin position="62"/>
        <end position="167"/>
    </location>
</feature>
<dbReference type="CDD" id="cd01712">
    <property type="entry name" value="PPase_ThiI"/>
    <property type="match status" value="1"/>
</dbReference>
<feature type="binding site" evidence="18">
    <location>
        <begin position="185"/>
        <end position="186"/>
    </location>
    <ligand>
        <name>ATP</name>
        <dbReference type="ChEBI" id="CHEBI:30616"/>
    </ligand>
</feature>
<evidence type="ECO:0000256" key="10">
    <source>
        <dbReference type="ARBA" id="ARBA00052330"/>
    </source>
</evidence>
<dbReference type="GO" id="GO:0004810">
    <property type="term" value="F:CCA tRNA nucleotidyltransferase activity"/>
    <property type="evidence" value="ECO:0007669"/>
    <property type="project" value="InterPro"/>
</dbReference>
<sequence length="424" mass="48345">MVIKMKDIILVRFGDLVLKGKNKPTFINQVKKLLRAKLKECNVEFEYQHDRIFIHLKENNKEQVLKQLSYVSGVQSYSFVYKCENDLDKIADLAVEVIHKEIEMPTTFKVETKRADKKFPMSSLEISQTLAAKILPRVKELTVDVRNPKQVLNVEIRHDSAYLYVGKIPGLGGYPIGLGGKGLVMLSGGIDSPVAAYLMMKQGVEVELFHFESTPLTPLESVQKVIDIAKKLALFMPNNRIKLHLVPFTKMHTEILRFVDDSYIITIMRRMMYRLGEMFASERNLLTLINGESVGQVASQTLDSIKVVENVTNIPILRPVITYDKIDIIRIAEKIDTFDISIRAFNDCCSIYVPKNPVTHPKIDKAELEETKFDFKPLLAETIAGIRTVIIKPDTDFEIANYGFEVSDAITNYYGEKHGNWVQR</sequence>
<dbReference type="SUPFAM" id="SSF143437">
    <property type="entry name" value="THUMP domain-like"/>
    <property type="match status" value="1"/>
</dbReference>
<evidence type="ECO:0000256" key="12">
    <source>
        <dbReference type="ARBA" id="ARBA00061472"/>
    </source>
</evidence>
<evidence type="ECO:0000259" key="19">
    <source>
        <dbReference type="PROSITE" id="PS51165"/>
    </source>
</evidence>
<evidence type="ECO:0000256" key="8">
    <source>
        <dbReference type="ARBA" id="ARBA00022977"/>
    </source>
</evidence>
<evidence type="ECO:0000256" key="16">
    <source>
        <dbReference type="ARBA" id="ARBA00077849"/>
    </source>
</evidence>
<dbReference type="Gene3D" id="3.40.50.620">
    <property type="entry name" value="HUPs"/>
    <property type="match status" value="1"/>
</dbReference>
<dbReference type="AlphaFoldDB" id="A0A449BLA7"/>
<dbReference type="InterPro" id="IPR049962">
    <property type="entry name" value="THUMP_ThiI"/>
</dbReference>
<dbReference type="Pfam" id="PF02568">
    <property type="entry name" value="ThiI"/>
    <property type="match status" value="1"/>
</dbReference>
<evidence type="ECO:0000256" key="15">
    <source>
        <dbReference type="ARBA" id="ARBA00075337"/>
    </source>
</evidence>
<evidence type="ECO:0000313" key="21">
    <source>
        <dbReference type="Proteomes" id="UP000290909"/>
    </source>
</evidence>
<dbReference type="InterPro" id="IPR050102">
    <property type="entry name" value="tRNA_sulfurtransferase_ThiI"/>
</dbReference>
<dbReference type="GO" id="GO:0005524">
    <property type="term" value="F:ATP binding"/>
    <property type="evidence" value="ECO:0007669"/>
    <property type="project" value="UniProtKB-UniRule"/>
</dbReference>
<comment type="catalytic activity">
    <reaction evidence="10 18">
        <text>[ThiS sulfur-carrier protein]-C-terminal Gly-Gly-AMP + S-sulfanyl-L-cysteinyl-[cysteine desulfurase] + AH2 = [ThiS sulfur-carrier protein]-C-terminal-Gly-aminoethanethioate + L-cysteinyl-[cysteine desulfurase] + A + AMP + 2 H(+)</text>
        <dbReference type="Rhea" id="RHEA:43340"/>
        <dbReference type="Rhea" id="RHEA-COMP:12157"/>
        <dbReference type="Rhea" id="RHEA-COMP:12158"/>
        <dbReference type="Rhea" id="RHEA-COMP:12910"/>
        <dbReference type="Rhea" id="RHEA-COMP:19908"/>
        <dbReference type="ChEBI" id="CHEBI:13193"/>
        <dbReference type="ChEBI" id="CHEBI:15378"/>
        <dbReference type="ChEBI" id="CHEBI:17499"/>
        <dbReference type="ChEBI" id="CHEBI:29950"/>
        <dbReference type="ChEBI" id="CHEBI:61963"/>
        <dbReference type="ChEBI" id="CHEBI:90618"/>
        <dbReference type="ChEBI" id="CHEBI:232372"/>
        <dbReference type="ChEBI" id="CHEBI:456215"/>
    </reaction>
</comment>
<comment type="function">
    <text evidence="11 18">Catalyzes the ATP-dependent transfer of a sulfur to tRNA to produce 4-thiouridine in position 8 of tRNAs, which functions as a near-UV photosensor. Also catalyzes the transfer of sulfur to the sulfur carrier protein ThiS, forming ThiS-thiocarboxylate. This is a step in the synthesis of thiazole, in the thiamine biosynthesis pathway. The sulfur is donated as persulfide by IscS.</text>
</comment>
<gene>
    <name evidence="18 20" type="primary">thiI</name>
    <name evidence="20" type="ORF">NCTC10172_01244</name>
</gene>
<feature type="binding site" evidence="18">
    <location>
        <position position="291"/>
    </location>
    <ligand>
        <name>ATP</name>
        <dbReference type="ChEBI" id="CHEBI:30616"/>
    </ligand>
</feature>
<accession>A0A449BLA7</accession>
<dbReference type="GO" id="GO:0000049">
    <property type="term" value="F:tRNA binding"/>
    <property type="evidence" value="ECO:0007669"/>
    <property type="project" value="UniProtKB-UniRule"/>
</dbReference>
<dbReference type="InterPro" id="IPR003720">
    <property type="entry name" value="tRNA_STrfase"/>
</dbReference>
<keyword evidence="4 18" id="KW-0808">Transferase</keyword>
<dbReference type="InterPro" id="IPR004114">
    <property type="entry name" value="THUMP_dom"/>
</dbReference>
<dbReference type="InterPro" id="IPR049961">
    <property type="entry name" value="ThiI_N"/>
</dbReference>
<keyword evidence="21" id="KW-1185">Reference proteome</keyword>